<dbReference type="Gene3D" id="3.60.10.10">
    <property type="entry name" value="Endonuclease/exonuclease/phosphatase"/>
    <property type="match status" value="1"/>
</dbReference>
<feature type="domain" description="Endonuclease/exonuclease/phosphatase" evidence="1">
    <location>
        <begin position="6"/>
        <end position="210"/>
    </location>
</feature>
<proteinExistence type="predicted"/>
<reference evidence="2 3" key="1">
    <citation type="submission" date="2022-01" db="EMBL/GenBank/DDBJ databases">
        <title>A chromosomal length assembly of Cordylochernes scorpioides.</title>
        <authorList>
            <person name="Zeh D."/>
            <person name="Zeh J."/>
        </authorList>
    </citation>
    <scope>NUCLEOTIDE SEQUENCE [LARGE SCALE GENOMIC DNA]</scope>
    <source>
        <strain evidence="2">IN4F17</strain>
        <tissue evidence="2">Whole Body</tissue>
    </source>
</reference>
<accession>A0ABY6LF88</accession>
<dbReference type="EMBL" id="CP092878">
    <property type="protein sequence ID" value="UYV78568.1"/>
    <property type="molecule type" value="Genomic_DNA"/>
</dbReference>
<dbReference type="Pfam" id="PF03372">
    <property type="entry name" value="Exo_endo_phos"/>
    <property type="match status" value="1"/>
</dbReference>
<gene>
    <name evidence="2" type="ORF">LAZ67_16002017</name>
</gene>
<evidence type="ECO:0000313" key="3">
    <source>
        <dbReference type="Proteomes" id="UP001235939"/>
    </source>
</evidence>
<evidence type="ECO:0000313" key="2">
    <source>
        <dbReference type="EMBL" id="UYV78568.1"/>
    </source>
</evidence>
<keyword evidence="3" id="KW-1185">Reference proteome</keyword>
<name>A0ABY6LF88_9ARAC</name>
<organism evidence="2 3">
    <name type="scientific">Cordylochernes scorpioides</name>
    <dbReference type="NCBI Taxonomy" id="51811"/>
    <lineage>
        <taxon>Eukaryota</taxon>
        <taxon>Metazoa</taxon>
        <taxon>Ecdysozoa</taxon>
        <taxon>Arthropoda</taxon>
        <taxon>Chelicerata</taxon>
        <taxon>Arachnida</taxon>
        <taxon>Pseudoscorpiones</taxon>
        <taxon>Cheliferoidea</taxon>
        <taxon>Chernetidae</taxon>
        <taxon>Cordylochernes</taxon>
    </lineage>
</organism>
<dbReference type="InterPro" id="IPR036691">
    <property type="entry name" value="Endo/exonu/phosph_ase_sf"/>
</dbReference>
<protein>
    <recommendedName>
        <fullName evidence="1">Endonuclease/exonuclease/phosphatase domain-containing protein</fullName>
    </recommendedName>
</protein>
<dbReference type="InterPro" id="IPR005135">
    <property type="entry name" value="Endo/exonuclease/phosphatase"/>
</dbReference>
<dbReference type="SUPFAM" id="SSF56219">
    <property type="entry name" value="DNase I-like"/>
    <property type="match status" value="1"/>
</dbReference>
<sequence>MSFRIATINARGLATQGRSLLLCHLLRQHQVDIAFVQETNSFHLDQGQDLCLGYSAVVTPSVAISGSGLACVFGTGVVVLRQRVLWPGHIALAIIDVHGEEMTFINAHMAHDPHERLEQLELMAAAAIQEGAWVLGDFNIRENSSASVDALTALLDLATLVDVATQFDAAHLPTRVASHGDRIESSRLDRILVPPGFLDRVTTYTTSYYHPSNHRAVLLQLKNYDAHVPKIYGAPKVHKPNCPLRPIVNNRPSPTYALSKWLAQQLKIYQYFNDNEIVKTPMNSKKILLT</sequence>
<dbReference type="Proteomes" id="UP001235939">
    <property type="component" value="Chromosome 16"/>
</dbReference>
<evidence type="ECO:0000259" key="1">
    <source>
        <dbReference type="Pfam" id="PF03372"/>
    </source>
</evidence>